<dbReference type="RefSeq" id="WP_344119790.1">
    <property type="nucleotide sequence ID" value="NZ_BAAAOA010000008.1"/>
</dbReference>
<dbReference type="Proteomes" id="UP001501204">
    <property type="component" value="Unassembled WGS sequence"/>
</dbReference>
<accession>A0ABN2K8E8</accession>
<feature type="transmembrane region" description="Helical" evidence="8">
    <location>
        <begin position="57"/>
        <end position="80"/>
    </location>
</feature>
<feature type="transmembrane region" description="Helical" evidence="8">
    <location>
        <begin position="86"/>
        <end position="105"/>
    </location>
</feature>
<keyword evidence="2" id="KW-0813">Transport</keyword>
<comment type="caution">
    <text evidence="9">The sequence shown here is derived from an EMBL/GenBank/DDBJ whole genome shotgun (WGS) entry which is preliminary data.</text>
</comment>
<dbReference type="EMBL" id="BAAAOA010000008">
    <property type="protein sequence ID" value="GAA1750447.1"/>
    <property type="molecule type" value="Genomic_DNA"/>
</dbReference>
<evidence type="ECO:0000256" key="8">
    <source>
        <dbReference type="SAM" id="Phobius"/>
    </source>
</evidence>
<evidence type="ECO:0000313" key="10">
    <source>
        <dbReference type="Proteomes" id="UP001501204"/>
    </source>
</evidence>
<dbReference type="Pfam" id="PF00893">
    <property type="entry name" value="Multi_Drug_Res"/>
    <property type="match status" value="1"/>
</dbReference>
<dbReference type="InterPro" id="IPR037185">
    <property type="entry name" value="EmrE-like"/>
</dbReference>
<proteinExistence type="inferred from homology"/>
<dbReference type="InterPro" id="IPR045324">
    <property type="entry name" value="Small_multidrug_res"/>
</dbReference>
<evidence type="ECO:0000256" key="1">
    <source>
        <dbReference type="ARBA" id="ARBA00004651"/>
    </source>
</evidence>
<evidence type="ECO:0000256" key="4">
    <source>
        <dbReference type="ARBA" id="ARBA00022692"/>
    </source>
</evidence>
<feature type="transmembrane region" description="Helical" evidence="8">
    <location>
        <begin position="31"/>
        <end position="50"/>
    </location>
</feature>
<evidence type="ECO:0000256" key="2">
    <source>
        <dbReference type="ARBA" id="ARBA00022448"/>
    </source>
</evidence>
<sequence>MLTKWLFLGLAIGSGVTGSISLKAALDHPAWYLLVVACYACAFSSLVRVLRHGMPLGVAYGIWGAVGVTLTAVFAVLFFGERLTPAVLAGMILVIGGVLCVEFGAHRATPQQKGNS</sequence>
<gene>
    <name evidence="9" type="ORF">GCM10009767_06690</name>
</gene>
<protein>
    <submittedName>
        <fullName evidence="9">SMR family transporter</fullName>
    </submittedName>
</protein>
<dbReference type="SUPFAM" id="SSF103481">
    <property type="entry name" value="Multidrug resistance efflux transporter EmrE"/>
    <property type="match status" value="1"/>
</dbReference>
<evidence type="ECO:0000256" key="5">
    <source>
        <dbReference type="ARBA" id="ARBA00022989"/>
    </source>
</evidence>
<dbReference type="Gene3D" id="1.10.3730.20">
    <property type="match status" value="1"/>
</dbReference>
<keyword evidence="6 8" id="KW-0472">Membrane</keyword>
<organism evidence="9 10">
    <name type="scientific">Kocuria aegyptia</name>
    <dbReference type="NCBI Taxonomy" id="330943"/>
    <lineage>
        <taxon>Bacteria</taxon>
        <taxon>Bacillati</taxon>
        <taxon>Actinomycetota</taxon>
        <taxon>Actinomycetes</taxon>
        <taxon>Micrococcales</taxon>
        <taxon>Micrococcaceae</taxon>
        <taxon>Kocuria</taxon>
    </lineage>
</organism>
<dbReference type="InterPro" id="IPR000390">
    <property type="entry name" value="Small_drug/metabolite_transptr"/>
</dbReference>
<dbReference type="PANTHER" id="PTHR30561">
    <property type="entry name" value="SMR FAMILY PROTON-DEPENDENT DRUG EFFLUX TRANSPORTER SUGE"/>
    <property type="match status" value="1"/>
</dbReference>
<evidence type="ECO:0000256" key="7">
    <source>
        <dbReference type="RuleBase" id="RU003942"/>
    </source>
</evidence>
<reference evidence="9 10" key="1">
    <citation type="journal article" date="2019" name="Int. J. Syst. Evol. Microbiol.">
        <title>The Global Catalogue of Microorganisms (GCM) 10K type strain sequencing project: providing services to taxonomists for standard genome sequencing and annotation.</title>
        <authorList>
            <consortium name="The Broad Institute Genomics Platform"/>
            <consortium name="The Broad Institute Genome Sequencing Center for Infectious Disease"/>
            <person name="Wu L."/>
            <person name="Ma J."/>
        </authorList>
    </citation>
    <scope>NUCLEOTIDE SEQUENCE [LARGE SCALE GENOMIC DNA]</scope>
    <source>
        <strain evidence="9 10">JCM 14735</strain>
    </source>
</reference>
<comment type="subcellular location">
    <subcellularLocation>
        <location evidence="1 7">Cell membrane</location>
        <topology evidence="1 7">Multi-pass membrane protein</topology>
    </subcellularLocation>
</comment>
<keyword evidence="3" id="KW-1003">Cell membrane</keyword>
<keyword evidence="10" id="KW-1185">Reference proteome</keyword>
<name>A0ABN2K8E8_9MICC</name>
<comment type="similarity">
    <text evidence="7">Belongs to the drug/metabolite transporter (DMT) superfamily. Small multidrug resistance (SMR) (TC 2.A.7.1) family.</text>
</comment>
<evidence type="ECO:0000256" key="3">
    <source>
        <dbReference type="ARBA" id="ARBA00022475"/>
    </source>
</evidence>
<evidence type="ECO:0000313" key="9">
    <source>
        <dbReference type="EMBL" id="GAA1750447.1"/>
    </source>
</evidence>
<keyword evidence="4 7" id="KW-0812">Transmembrane</keyword>
<keyword evidence="5 8" id="KW-1133">Transmembrane helix</keyword>
<evidence type="ECO:0000256" key="6">
    <source>
        <dbReference type="ARBA" id="ARBA00023136"/>
    </source>
</evidence>
<dbReference type="PANTHER" id="PTHR30561:SF1">
    <property type="entry name" value="MULTIDRUG TRANSPORTER EMRE"/>
    <property type="match status" value="1"/>
</dbReference>